<keyword evidence="6" id="KW-1185">Reference proteome</keyword>
<name>A0ABN7VNA6_GIGMA</name>
<evidence type="ECO:0000256" key="2">
    <source>
        <dbReference type="ARBA" id="ARBA00022840"/>
    </source>
</evidence>
<dbReference type="EMBL" id="CAJVQB010018618">
    <property type="protein sequence ID" value="CAG8788296.1"/>
    <property type="molecule type" value="Genomic_DNA"/>
</dbReference>
<keyword evidence="2" id="KW-0067">ATP-binding</keyword>
<dbReference type="Proteomes" id="UP000789901">
    <property type="component" value="Unassembled WGS sequence"/>
</dbReference>
<proteinExistence type="predicted"/>
<keyword evidence="1" id="KW-0547">Nucleotide-binding</keyword>
<evidence type="ECO:0000313" key="6">
    <source>
        <dbReference type="Proteomes" id="UP000789901"/>
    </source>
</evidence>
<dbReference type="CDD" id="cd00180">
    <property type="entry name" value="PKc"/>
    <property type="match status" value="1"/>
</dbReference>
<dbReference type="PANTHER" id="PTHR24418">
    <property type="entry name" value="TYROSINE-PROTEIN KINASE"/>
    <property type="match status" value="1"/>
</dbReference>
<gene>
    <name evidence="5" type="ORF">GMARGA_LOCUS20814</name>
</gene>
<evidence type="ECO:0000259" key="4">
    <source>
        <dbReference type="PROSITE" id="PS50011"/>
    </source>
</evidence>
<dbReference type="PROSITE" id="PS50011">
    <property type="entry name" value="PROTEIN_KINASE_DOM"/>
    <property type="match status" value="1"/>
</dbReference>
<feature type="domain" description="Protein kinase" evidence="4">
    <location>
        <begin position="254"/>
        <end position="548"/>
    </location>
</feature>
<organism evidence="5 6">
    <name type="scientific">Gigaspora margarita</name>
    <dbReference type="NCBI Taxonomy" id="4874"/>
    <lineage>
        <taxon>Eukaryota</taxon>
        <taxon>Fungi</taxon>
        <taxon>Fungi incertae sedis</taxon>
        <taxon>Mucoromycota</taxon>
        <taxon>Glomeromycotina</taxon>
        <taxon>Glomeromycetes</taxon>
        <taxon>Diversisporales</taxon>
        <taxon>Gigasporaceae</taxon>
        <taxon>Gigaspora</taxon>
    </lineage>
</organism>
<evidence type="ECO:0000256" key="3">
    <source>
        <dbReference type="SAM" id="MobiDB-lite"/>
    </source>
</evidence>
<dbReference type="InterPro" id="IPR000719">
    <property type="entry name" value="Prot_kinase_dom"/>
</dbReference>
<dbReference type="InterPro" id="IPR050198">
    <property type="entry name" value="Non-receptor_tyrosine_kinases"/>
</dbReference>
<dbReference type="Pfam" id="PF07714">
    <property type="entry name" value="PK_Tyr_Ser-Thr"/>
    <property type="match status" value="1"/>
</dbReference>
<comment type="caution">
    <text evidence="5">The sequence shown here is derived from an EMBL/GenBank/DDBJ whole genome shotgun (WGS) entry which is preliminary data.</text>
</comment>
<feature type="non-terminal residue" evidence="5">
    <location>
        <position position="548"/>
    </location>
</feature>
<evidence type="ECO:0000256" key="1">
    <source>
        <dbReference type="ARBA" id="ARBA00022741"/>
    </source>
</evidence>
<dbReference type="SUPFAM" id="SSF56112">
    <property type="entry name" value="Protein kinase-like (PK-like)"/>
    <property type="match status" value="1"/>
</dbReference>
<sequence length="548" mass="63757">MDELHINYDKRSDEFLCLSSSNEFIEKFNENQNRLQSINQKAIKLHDEIKVWIDRSINGGGQFKMAKGNVEYAYPSEIPPEDRKNDESYKECYAIADMYIIGWKNCNDEMLECQEKCITLIKEMRGNMEIVYNQLNISNPPVDDYIKVIFNDINDKLEKYEKNINECHAIFEKTKLQLNRARMGRTPAYNKQPQKCKCGEPYIYLKWCIHCDRKQFQQKFNTSDNLEIDRFLYDSQQSITYPNGYVEWIPYEQFIDIKSVGSGGFAVVYGAKWANGLGTWDYALGKRVYHKKTPVALKVLNNSKHMRQDFFDEIKAYMKFSSSTVLRCYGLSKEPITGNCIIVFPLAHGGDLWNYLKQRASNLNWVNRLDILRHILFGLLEIHKKGMIHRDFHPGNILHYRRMITVSDLGFTQRPTANEVYQEVLGWINKFDNDPESEIVKQFENKSNPLKPLDKTYSLSTKCVSKIIDRLDIMGDYSKENVHSIVTKYKAPQLKVEKQEMSDDTNSEKKISSNSQSVQSIALLSNMNTNIKITISDDQISSNCQDKS</sequence>
<accession>A0ABN7VNA6</accession>
<protein>
    <submittedName>
        <fullName evidence="5">21247_t:CDS:1</fullName>
    </submittedName>
</protein>
<dbReference type="Gene3D" id="1.10.510.10">
    <property type="entry name" value="Transferase(Phosphotransferase) domain 1"/>
    <property type="match status" value="1"/>
</dbReference>
<dbReference type="InterPro" id="IPR011009">
    <property type="entry name" value="Kinase-like_dom_sf"/>
</dbReference>
<dbReference type="InterPro" id="IPR001245">
    <property type="entry name" value="Ser-Thr/Tyr_kinase_cat_dom"/>
</dbReference>
<feature type="region of interest" description="Disordered" evidence="3">
    <location>
        <begin position="497"/>
        <end position="516"/>
    </location>
</feature>
<reference evidence="5 6" key="1">
    <citation type="submission" date="2021-06" db="EMBL/GenBank/DDBJ databases">
        <authorList>
            <person name="Kallberg Y."/>
            <person name="Tangrot J."/>
            <person name="Rosling A."/>
        </authorList>
    </citation>
    <scope>NUCLEOTIDE SEQUENCE [LARGE SCALE GENOMIC DNA]</scope>
    <source>
        <strain evidence="5 6">120-4 pot B 10/14</strain>
    </source>
</reference>
<feature type="compositionally biased region" description="Basic and acidic residues" evidence="3">
    <location>
        <begin position="497"/>
        <end position="511"/>
    </location>
</feature>
<evidence type="ECO:0000313" key="5">
    <source>
        <dbReference type="EMBL" id="CAG8788296.1"/>
    </source>
</evidence>